<dbReference type="InterPro" id="IPR006597">
    <property type="entry name" value="Sel1-like"/>
</dbReference>
<dbReference type="AlphaFoldDB" id="A0A6I8NY86"/>
<proteinExistence type="predicted"/>
<dbReference type="Pfam" id="PF08238">
    <property type="entry name" value="Sel1"/>
    <property type="match status" value="1"/>
</dbReference>
<reference evidence="1" key="3">
    <citation type="submission" date="2025-09" db="UniProtKB">
        <authorList>
            <consortium name="Ensembl"/>
        </authorList>
    </citation>
    <scope>IDENTIFICATION</scope>
    <source>
        <strain evidence="1">Glennie</strain>
    </source>
</reference>
<sequence>MASSLLRLFIWRWPQTFHFHVAHVYAHLGYPSAQHIVGQRYLKGAGVEKNEEMAMRWFGQASRRGHPHASFHPAVGKLKNGTVALEEGYLICKMGIKSVSPTWDNLIPLCLPQRLEQCSAHSKRITNTNIIILQMRYLRPGEVK</sequence>
<dbReference type="Bgee" id="ENSOANG00000042678">
    <property type="expression patterns" value="Expressed in cerebellum"/>
</dbReference>
<protein>
    <submittedName>
        <fullName evidence="1">Uncharacterized protein</fullName>
    </submittedName>
</protein>
<dbReference type="SUPFAM" id="SSF81901">
    <property type="entry name" value="HCP-like"/>
    <property type="match status" value="1"/>
</dbReference>
<dbReference type="Ensembl" id="ENSOANT00000054056.1">
    <property type="protein sequence ID" value="ENSOANP00000046338.1"/>
    <property type="gene ID" value="ENSOANG00000042678.1"/>
</dbReference>
<organism evidence="1 2">
    <name type="scientific">Ornithorhynchus anatinus</name>
    <name type="common">Duckbill platypus</name>
    <dbReference type="NCBI Taxonomy" id="9258"/>
    <lineage>
        <taxon>Eukaryota</taxon>
        <taxon>Metazoa</taxon>
        <taxon>Chordata</taxon>
        <taxon>Craniata</taxon>
        <taxon>Vertebrata</taxon>
        <taxon>Euteleostomi</taxon>
        <taxon>Mammalia</taxon>
        <taxon>Monotremata</taxon>
        <taxon>Ornithorhynchidae</taxon>
        <taxon>Ornithorhynchus</taxon>
    </lineage>
</organism>
<keyword evidence="2" id="KW-1185">Reference proteome</keyword>
<dbReference type="GeneTree" id="ENSGT00520000060950"/>
<name>A0A6I8NY86_ORNAN</name>
<dbReference type="SMART" id="SM00671">
    <property type="entry name" value="SEL1"/>
    <property type="match status" value="1"/>
</dbReference>
<dbReference type="InterPro" id="IPR011990">
    <property type="entry name" value="TPR-like_helical_dom_sf"/>
</dbReference>
<evidence type="ECO:0000313" key="1">
    <source>
        <dbReference type="Ensembl" id="ENSOANP00000046338.1"/>
    </source>
</evidence>
<reference evidence="1" key="2">
    <citation type="submission" date="2025-08" db="UniProtKB">
        <authorList>
            <consortium name="Ensembl"/>
        </authorList>
    </citation>
    <scope>IDENTIFICATION</scope>
    <source>
        <strain evidence="1">Glennie</strain>
    </source>
</reference>
<accession>A0A6I8NY86</accession>
<evidence type="ECO:0000313" key="2">
    <source>
        <dbReference type="Proteomes" id="UP000002279"/>
    </source>
</evidence>
<reference evidence="1 2" key="1">
    <citation type="journal article" date="2008" name="Nature">
        <title>Genome analysis of the platypus reveals unique signatures of evolution.</title>
        <authorList>
            <person name="Warren W.C."/>
            <person name="Hillier L.W."/>
            <person name="Marshall Graves J.A."/>
            <person name="Birney E."/>
            <person name="Ponting C.P."/>
            <person name="Grutzner F."/>
            <person name="Belov K."/>
            <person name="Miller W."/>
            <person name="Clarke L."/>
            <person name="Chinwalla A.T."/>
            <person name="Yang S.P."/>
            <person name="Heger A."/>
            <person name="Locke D.P."/>
            <person name="Miethke P."/>
            <person name="Waters P.D."/>
            <person name="Veyrunes F."/>
            <person name="Fulton L."/>
            <person name="Fulton B."/>
            <person name="Graves T."/>
            <person name="Wallis J."/>
            <person name="Puente X.S."/>
            <person name="Lopez-Otin C."/>
            <person name="Ordonez G.R."/>
            <person name="Eichler E.E."/>
            <person name="Chen L."/>
            <person name="Cheng Z."/>
            <person name="Deakin J.E."/>
            <person name="Alsop A."/>
            <person name="Thompson K."/>
            <person name="Kirby P."/>
            <person name="Papenfuss A.T."/>
            <person name="Wakefield M.J."/>
            <person name="Olender T."/>
            <person name="Lancet D."/>
            <person name="Huttley G.A."/>
            <person name="Smit A.F."/>
            <person name="Pask A."/>
            <person name="Temple-Smith P."/>
            <person name="Batzer M.A."/>
            <person name="Walker J.A."/>
            <person name="Konkel M.K."/>
            <person name="Harris R.S."/>
            <person name="Whittington C.M."/>
            <person name="Wong E.S."/>
            <person name="Gemmell N.J."/>
            <person name="Buschiazzo E."/>
            <person name="Vargas Jentzsch I.M."/>
            <person name="Merkel A."/>
            <person name="Schmitz J."/>
            <person name="Zemann A."/>
            <person name="Churakov G."/>
            <person name="Kriegs J.O."/>
            <person name="Brosius J."/>
            <person name="Murchison E.P."/>
            <person name="Sachidanandam R."/>
            <person name="Smith C."/>
            <person name="Hannon G.J."/>
            <person name="Tsend-Ayush E."/>
            <person name="McMillan D."/>
            <person name="Attenborough R."/>
            <person name="Rens W."/>
            <person name="Ferguson-Smith M."/>
            <person name="Lefevre C.M."/>
            <person name="Sharp J.A."/>
            <person name="Nicholas K.R."/>
            <person name="Ray D.A."/>
            <person name="Kube M."/>
            <person name="Reinhardt R."/>
            <person name="Pringle T.H."/>
            <person name="Taylor J."/>
            <person name="Jones R.C."/>
            <person name="Nixon B."/>
            <person name="Dacheux J.L."/>
            <person name="Niwa H."/>
            <person name="Sekita Y."/>
            <person name="Huang X."/>
            <person name="Stark A."/>
            <person name="Kheradpour P."/>
            <person name="Kellis M."/>
            <person name="Flicek P."/>
            <person name="Chen Y."/>
            <person name="Webber C."/>
            <person name="Hardison R."/>
            <person name="Nelson J."/>
            <person name="Hallsworth-Pepin K."/>
            <person name="Delehaunty K."/>
            <person name="Markovic C."/>
            <person name="Minx P."/>
            <person name="Feng Y."/>
            <person name="Kremitzki C."/>
            <person name="Mitreva M."/>
            <person name="Glasscock J."/>
            <person name="Wylie T."/>
            <person name="Wohldmann P."/>
            <person name="Thiru P."/>
            <person name="Nhan M.N."/>
            <person name="Pohl C.S."/>
            <person name="Smith S.M."/>
            <person name="Hou S."/>
            <person name="Nefedov M."/>
            <person name="de Jong P.J."/>
            <person name="Renfree M.B."/>
            <person name="Mardis E.R."/>
            <person name="Wilson R.K."/>
        </authorList>
    </citation>
    <scope>NUCLEOTIDE SEQUENCE [LARGE SCALE GENOMIC DNA]</scope>
    <source>
        <strain evidence="1 2">Glennie</strain>
    </source>
</reference>
<dbReference type="Proteomes" id="UP000002279">
    <property type="component" value="Chromosome 12"/>
</dbReference>
<dbReference type="InParanoid" id="A0A6I8NY86"/>
<dbReference type="Gene3D" id="1.25.40.10">
    <property type="entry name" value="Tetratricopeptide repeat domain"/>
    <property type="match status" value="1"/>
</dbReference>